<reference evidence="10 11" key="1">
    <citation type="submission" date="2020-07" db="EMBL/GenBank/DDBJ databases">
        <authorList>
            <person name="Cui H."/>
        </authorList>
    </citation>
    <scope>NUCLEOTIDE SEQUENCE [LARGE SCALE GENOMIC DNA]</scope>
    <source>
        <strain evidence="10 11">YPL8</strain>
    </source>
</reference>
<dbReference type="Gene3D" id="1.20.120.80">
    <property type="entry name" value="Cytochrome c oxidase, subunit III, four-helix bundle"/>
    <property type="match status" value="1"/>
</dbReference>
<keyword evidence="11" id="KW-1185">Reference proteome</keyword>
<evidence type="ECO:0000313" key="10">
    <source>
        <dbReference type="EMBL" id="QLG47760.1"/>
    </source>
</evidence>
<keyword evidence="5 8" id="KW-1133">Transmembrane helix</keyword>
<evidence type="ECO:0000259" key="9">
    <source>
        <dbReference type="PROSITE" id="PS50253"/>
    </source>
</evidence>
<dbReference type="GO" id="GO:0005886">
    <property type="term" value="C:plasma membrane"/>
    <property type="evidence" value="ECO:0007669"/>
    <property type="project" value="UniProtKB-SubCell"/>
</dbReference>
<sequence length="305" mass="32564">MDAGEPGGPPGENGSRTDGSSHRVPARQAPEEYGDHRGGGDHDDHDHHRSRWPLIAAVGAAGLYAGFAIYIFGNETAIVPPLTGVALAVVGTIVLLAGIAGWVDQAFLAPTRSAHADRNSRRSYVSTTILFLATDVSTFGALFIYYFFVRIGTWPPEELPPLLGSLVLINTALLLASSVTFHYAHEALEGDNGRRFLGLLGTTLALGVVFLLGQAVEYYEFITAEGFTLSSGVFGSAFFGLTGLHGLHVTLGVGGIATLCWRALRGHYGPDRDTSIATVSLYWHFVDFVWLFLVVVLYVGASVSA</sequence>
<comment type="similarity">
    <text evidence="2">Belongs to the cytochrome c oxidase subunit 3 family.</text>
</comment>
<dbReference type="RefSeq" id="WP_179259502.1">
    <property type="nucleotide sequence ID" value="NZ_CP058601.1"/>
</dbReference>
<dbReference type="Gene3D" id="1.10.287.70">
    <property type="match status" value="1"/>
</dbReference>
<evidence type="ECO:0000256" key="8">
    <source>
        <dbReference type="SAM" id="Phobius"/>
    </source>
</evidence>
<evidence type="ECO:0000256" key="6">
    <source>
        <dbReference type="ARBA" id="ARBA00023136"/>
    </source>
</evidence>
<evidence type="ECO:0000256" key="3">
    <source>
        <dbReference type="ARBA" id="ARBA00022475"/>
    </source>
</evidence>
<evidence type="ECO:0000256" key="1">
    <source>
        <dbReference type="ARBA" id="ARBA00004651"/>
    </source>
</evidence>
<dbReference type="GO" id="GO:0004129">
    <property type="term" value="F:cytochrome-c oxidase activity"/>
    <property type="evidence" value="ECO:0007669"/>
    <property type="project" value="InterPro"/>
</dbReference>
<protein>
    <submittedName>
        <fullName evidence="10">Heme-copper oxidase subunit III</fullName>
    </submittedName>
</protein>
<feature type="transmembrane region" description="Helical" evidence="8">
    <location>
        <begin position="196"/>
        <end position="216"/>
    </location>
</feature>
<feature type="transmembrane region" description="Helical" evidence="8">
    <location>
        <begin position="281"/>
        <end position="301"/>
    </location>
</feature>
<keyword evidence="4 8" id="KW-0812">Transmembrane</keyword>
<dbReference type="GeneID" id="56032090"/>
<organism evidence="10 11">
    <name type="scientific">Natrinema halophilum</name>
    <dbReference type="NCBI Taxonomy" id="1699371"/>
    <lineage>
        <taxon>Archaea</taxon>
        <taxon>Methanobacteriati</taxon>
        <taxon>Methanobacteriota</taxon>
        <taxon>Stenosarchaea group</taxon>
        <taxon>Halobacteria</taxon>
        <taxon>Halobacteriales</taxon>
        <taxon>Natrialbaceae</taxon>
        <taxon>Natrinema</taxon>
    </lineage>
</organism>
<evidence type="ECO:0000256" key="5">
    <source>
        <dbReference type="ARBA" id="ARBA00022989"/>
    </source>
</evidence>
<dbReference type="GO" id="GO:0019646">
    <property type="term" value="P:aerobic electron transport chain"/>
    <property type="evidence" value="ECO:0007669"/>
    <property type="project" value="InterPro"/>
</dbReference>
<feature type="transmembrane region" description="Helical" evidence="8">
    <location>
        <begin position="161"/>
        <end position="184"/>
    </location>
</feature>
<keyword evidence="6 8" id="KW-0472">Membrane</keyword>
<feature type="transmembrane region" description="Helical" evidence="8">
    <location>
        <begin position="236"/>
        <end position="261"/>
    </location>
</feature>
<evidence type="ECO:0000313" key="11">
    <source>
        <dbReference type="Proteomes" id="UP000509241"/>
    </source>
</evidence>
<accession>A0A7D5KYV3</accession>
<evidence type="ECO:0000256" key="4">
    <source>
        <dbReference type="ARBA" id="ARBA00022692"/>
    </source>
</evidence>
<feature type="transmembrane region" description="Helical" evidence="8">
    <location>
        <begin position="124"/>
        <end position="149"/>
    </location>
</feature>
<dbReference type="PANTHER" id="PTHR11403:SF2">
    <property type="entry name" value="CYTOCHROME BO(3) UBIQUINOL OXIDASE SUBUNIT 3"/>
    <property type="match status" value="1"/>
</dbReference>
<dbReference type="PROSITE" id="PS50253">
    <property type="entry name" value="COX3"/>
    <property type="match status" value="1"/>
</dbReference>
<dbReference type="Proteomes" id="UP000509241">
    <property type="component" value="Chromosome"/>
</dbReference>
<dbReference type="InterPro" id="IPR013833">
    <property type="entry name" value="Cyt_c_oxidase_su3_a-hlx"/>
</dbReference>
<feature type="compositionally biased region" description="Basic and acidic residues" evidence="7">
    <location>
        <begin position="29"/>
        <end position="47"/>
    </location>
</feature>
<comment type="subcellular location">
    <subcellularLocation>
        <location evidence="1">Cell membrane</location>
        <topology evidence="1">Multi-pass membrane protein</topology>
    </subcellularLocation>
</comment>
<evidence type="ECO:0000256" key="2">
    <source>
        <dbReference type="ARBA" id="ARBA00010581"/>
    </source>
</evidence>
<feature type="domain" description="Heme-copper oxidase subunit III family profile" evidence="9">
    <location>
        <begin position="40"/>
        <end position="302"/>
    </location>
</feature>
<dbReference type="AlphaFoldDB" id="A0A7D5KYV3"/>
<name>A0A7D5KYV3_9EURY</name>
<dbReference type="Pfam" id="PF00510">
    <property type="entry name" value="COX3"/>
    <property type="match status" value="1"/>
</dbReference>
<keyword evidence="3" id="KW-1003">Cell membrane</keyword>
<dbReference type="InterPro" id="IPR000298">
    <property type="entry name" value="Cyt_c_oxidase-like_su3"/>
</dbReference>
<evidence type="ECO:0000256" key="7">
    <source>
        <dbReference type="SAM" id="MobiDB-lite"/>
    </source>
</evidence>
<dbReference type="InterPro" id="IPR024791">
    <property type="entry name" value="Cyt_c/ubiquinol_Oxase_su3"/>
</dbReference>
<dbReference type="PANTHER" id="PTHR11403">
    <property type="entry name" value="CYTOCHROME C OXIDASE SUBUNIT III"/>
    <property type="match status" value="1"/>
</dbReference>
<dbReference type="CDD" id="cd00386">
    <property type="entry name" value="Heme_Cu_Oxidase_III_like"/>
    <property type="match status" value="1"/>
</dbReference>
<dbReference type="InterPro" id="IPR035973">
    <property type="entry name" value="Cyt_c_oxidase_su3-like_sf"/>
</dbReference>
<dbReference type="KEGG" id="haly:HYG82_02325"/>
<feature type="transmembrane region" description="Helical" evidence="8">
    <location>
        <begin position="78"/>
        <end position="103"/>
    </location>
</feature>
<feature type="region of interest" description="Disordered" evidence="7">
    <location>
        <begin position="1"/>
        <end position="47"/>
    </location>
</feature>
<dbReference type="EMBL" id="CP058601">
    <property type="protein sequence ID" value="QLG47760.1"/>
    <property type="molecule type" value="Genomic_DNA"/>
</dbReference>
<gene>
    <name evidence="10" type="ORF">HYG82_02325</name>
</gene>
<dbReference type="SUPFAM" id="SSF81452">
    <property type="entry name" value="Cytochrome c oxidase subunit III-like"/>
    <property type="match status" value="1"/>
</dbReference>
<proteinExistence type="inferred from homology"/>
<dbReference type="OrthoDB" id="248633at2157"/>
<feature type="transmembrane region" description="Helical" evidence="8">
    <location>
        <begin position="52"/>
        <end position="72"/>
    </location>
</feature>